<dbReference type="Proteomes" id="UP001183629">
    <property type="component" value="Unassembled WGS sequence"/>
</dbReference>
<dbReference type="SUPFAM" id="SSF51126">
    <property type="entry name" value="Pectin lyase-like"/>
    <property type="match status" value="1"/>
</dbReference>
<dbReference type="RefSeq" id="WP_310409127.1">
    <property type="nucleotide sequence ID" value="NZ_JAVDYC010000001.1"/>
</dbReference>
<feature type="region of interest" description="Disordered" evidence="1">
    <location>
        <begin position="296"/>
        <end position="315"/>
    </location>
</feature>
<dbReference type="InterPro" id="IPR012334">
    <property type="entry name" value="Pectin_lyas_fold"/>
</dbReference>
<dbReference type="PROSITE" id="PS51318">
    <property type="entry name" value="TAT"/>
    <property type="match status" value="1"/>
</dbReference>
<evidence type="ECO:0000256" key="1">
    <source>
        <dbReference type="SAM" id="MobiDB-lite"/>
    </source>
</evidence>
<name>A0AAE3ZKY8_9ACTN</name>
<evidence type="ECO:0000259" key="3">
    <source>
        <dbReference type="Pfam" id="PF13229"/>
    </source>
</evidence>
<evidence type="ECO:0000313" key="5">
    <source>
        <dbReference type="Proteomes" id="UP001183629"/>
    </source>
</evidence>
<feature type="domain" description="Rhamnogalacturonase A/B/Epimerase-like pectate lyase" evidence="2">
    <location>
        <begin position="41"/>
        <end position="157"/>
    </location>
</feature>
<evidence type="ECO:0000259" key="2">
    <source>
        <dbReference type="Pfam" id="PF12708"/>
    </source>
</evidence>
<organism evidence="4 5">
    <name type="scientific">Catenuloplanes niger</name>
    <dbReference type="NCBI Taxonomy" id="587534"/>
    <lineage>
        <taxon>Bacteria</taxon>
        <taxon>Bacillati</taxon>
        <taxon>Actinomycetota</taxon>
        <taxon>Actinomycetes</taxon>
        <taxon>Micromonosporales</taxon>
        <taxon>Micromonosporaceae</taxon>
        <taxon>Catenuloplanes</taxon>
    </lineage>
</organism>
<feature type="domain" description="Right handed beta helix" evidence="3">
    <location>
        <begin position="191"/>
        <end position="372"/>
    </location>
</feature>
<dbReference type="InterPro" id="IPR024535">
    <property type="entry name" value="RHGA/B-epi-like_pectate_lyase"/>
</dbReference>
<dbReference type="SMART" id="SM00710">
    <property type="entry name" value="PbH1"/>
    <property type="match status" value="7"/>
</dbReference>
<dbReference type="InterPro" id="IPR039448">
    <property type="entry name" value="Beta_helix"/>
</dbReference>
<sequence>MTDIFSRRNALRAAVVGGAAATGAAVIAPTAARAAPADEGWISVLDHGAAGDGVTDDTAKIQAALNAAKAARPQKSVYFPAGRVFRVSDEISLTGYANATIAGNGATLALTGGAPSRTGARRVLSLTDVREVTVEDLTIRDTDRTQQYDGLLLAKAKRCIVRGVRVIDVRWTGIAVFDAVPAAENQPALSDDVLITECVVEGTRQGISVNGRDIRIIGNHVAMDWWDTPEAVRPWAETSDYYDGICVLAGSDRTVVSGNTITACGQSGIYTQAVKNLVVSGNTVTRCVLRGIEIDGQRKHGESPENPTPEPDKPRAYGVTITGNTLENNLGNINVLYTVGVTVTGNRIQNNRASTCIAINQSTDNAVVVGNQCHQQDPENRPAIWVKPTEQLKDGTITPPATNVTVAWNQIEAVNHTYAPADTVIMQPVKDPVPGKVDMIKATGKVIAMGGLGVGNAAAATRPGSVVRRIEVFDAAGVSLGFVPVYNSIT</sequence>
<accession>A0AAE3ZKY8</accession>
<dbReference type="EMBL" id="JAVDYC010000001">
    <property type="protein sequence ID" value="MDR7320574.1"/>
    <property type="molecule type" value="Genomic_DNA"/>
</dbReference>
<proteinExistence type="predicted"/>
<dbReference type="Pfam" id="PF13229">
    <property type="entry name" value="Beta_helix"/>
    <property type="match status" value="1"/>
</dbReference>
<gene>
    <name evidence="4" type="ORF">J2S44_000824</name>
</gene>
<reference evidence="4 5" key="1">
    <citation type="submission" date="2023-07" db="EMBL/GenBank/DDBJ databases">
        <title>Sequencing the genomes of 1000 actinobacteria strains.</title>
        <authorList>
            <person name="Klenk H.-P."/>
        </authorList>
    </citation>
    <scope>NUCLEOTIDE SEQUENCE [LARGE SCALE GENOMIC DNA]</scope>
    <source>
        <strain evidence="4 5">DSM 44711</strain>
    </source>
</reference>
<comment type="caution">
    <text evidence="4">The sequence shown here is derived from an EMBL/GenBank/DDBJ whole genome shotgun (WGS) entry which is preliminary data.</text>
</comment>
<protein>
    <submittedName>
        <fullName evidence="4">Parallel beta-helix repeat protein</fullName>
    </submittedName>
</protein>
<dbReference type="InterPro" id="IPR006626">
    <property type="entry name" value="PbH1"/>
</dbReference>
<dbReference type="Pfam" id="PF12708">
    <property type="entry name" value="Pect-lyase_RHGA_epim"/>
    <property type="match status" value="1"/>
</dbReference>
<dbReference type="InterPro" id="IPR006311">
    <property type="entry name" value="TAT_signal"/>
</dbReference>
<dbReference type="InterPro" id="IPR011050">
    <property type="entry name" value="Pectin_lyase_fold/virulence"/>
</dbReference>
<keyword evidence="5" id="KW-1185">Reference proteome</keyword>
<evidence type="ECO:0000313" key="4">
    <source>
        <dbReference type="EMBL" id="MDR7320574.1"/>
    </source>
</evidence>
<dbReference type="AlphaFoldDB" id="A0AAE3ZKY8"/>
<dbReference type="Gene3D" id="2.160.20.10">
    <property type="entry name" value="Single-stranded right-handed beta-helix, Pectin lyase-like"/>
    <property type="match status" value="1"/>
</dbReference>